<keyword evidence="2" id="KW-1185">Reference proteome</keyword>
<dbReference type="EMBL" id="JAMZIH010003586">
    <property type="protein sequence ID" value="KAJ1676733.1"/>
    <property type="molecule type" value="Genomic_DNA"/>
</dbReference>
<feature type="non-terminal residue" evidence="1">
    <location>
        <position position="279"/>
    </location>
</feature>
<protein>
    <submittedName>
        <fullName evidence="1">CCR4-NOT core subunit cdc39</fullName>
    </submittedName>
</protein>
<name>A0ACC1HNK6_9FUNG</name>
<accession>A0ACC1HNK6</accession>
<organism evidence="1 2">
    <name type="scientific">Spiromyces aspiralis</name>
    <dbReference type="NCBI Taxonomy" id="68401"/>
    <lineage>
        <taxon>Eukaryota</taxon>
        <taxon>Fungi</taxon>
        <taxon>Fungi incertae sedis</taxon>
        <taxon>Zoopagomycota</taxon>
        <taxon>Kickxellomycotina</taxon>
        <taxon>Kickxellomycetes</taxon>
        <taxon>Kickxellales</taxon>
        <taxon>Kickxellaceae</taxon>
        <taxon>Spiromyces</taxon>
    </lineage>
</organism>
<comment type="caution">
    <text evidence="1">The sequence shown here is derived from an EMBL/GenBank/DDBJ whole genome shotgun (WGS) entry which is preliminary data.</text>
</comment>
<dbReference type="Proteomes" id="UP001145114">
    <property type="component" value="Unassembled WGS sequence"/>
</dbReference>
<evidence type="ECO:0000313" key="2">
    <source>
        <dbReference type="Proteomes" id="UP001145114"/>
    </source>
</evidence>
<evidence type="ECO:0000313" key="1">
    <source>
        <dbReference type="EMBL" id="KAJ1676733.1"/>
    </source>
</evidence>
<reference evidence="1" key="1">
    <citation type="submission" date="2022-06" db="EMBL/GenBank/DDBJ databases">
        <title>Phylogenomic reconstructions and comparative analyses of Kickxellomycotina fungi.</title>
        <authorList>
            <person name="Reynolds N.K."/>
            <person name="Stajich J.E."/>
            <person name="Barry K."/>
            <person name="Grigoriev I.V."/>
            <person name="Crous P."/>
            <person name="Smith M.E."/>
        </authorList>
    </citation>
    <scope>NUCLEOTIDE SEQUENCE</scope>
    <source>
        <strain evidence="1">RSA 2271</strain>
    </source>
</reference>
<gene>
    <name evidence="1" type="primary">CDC39_4</name>
    <name evidence="1" type="ORF">EV182_007602</name>
</gene>
<sequence length="279" mass="31551">MYTPADRWSLQQCLSDFSQLMADLDKLVNTISDSVSFNTLPPSHEVFSYAREIVNLALQSLDPEALARDFAQALIQYLYRTKIRLGHELYVRLLLRMCKVSFNVEKEVKYWLIYVEDERKYNEAVTVALIKEGLVPLPEEDMQLARLIDAGRVSAILFAVRLIPRVLRERSLEKSVQDFSNTIAALNRAAQRAPVIPELVRFLKNLAAGTMTVEEEPVDQSVQDTRAALATASTAMSPLPDTPEVAGYRQVLLDWTRVCEHPAAGEKERTMLALQLLSQ</sequence>
<proteinExistence type="predicted"/>